<reference evidence="9" key="1">
    <citation type="submission" date="2012-02" db="EMBL/GenBank/DDBJ databases">
        <title>The complete genome of Frateuria aurantia DSM 6220.</title>
        <authorList>
            <consortium name="US DOE Joint Genome Institute (JGI-PGF)"/>
            <person name="Lucas S."/>
            <person name="Copeland A."/>
            <person name="Lapidus A."/>
            <person name="Glavina del Rio T."/>
            <person name="Dalin E."/>
            <person name="Tice H."/>
            <person name="Bruce D."/>
            <person name="Goodwin L."/>
            <person name="Pitluck S."/>
            <person name="Peters L."/>
            <person name="Ovchinnikova G."/>
            <person name="Teshima H."/>
            <person name="Kyrpides N."/>
            <person name="Mavromatis K."/>
            <person name="Ivanova N."/>
            <person name="Brettin T."/>
            <person name="Detter J.C."/>
            <person name="Han C."/>
            <person name="Larimer F."/>
            <person name="Land M."/>
            <person name="Hauser L."/>
            <person name="Markowitz V."/>
            <person name="Cheng J.-F."/>
            <person name="Hugenholtz P."/>
            <person name="Woyke T."/>
            <person name="Wu D."/>
            <person name="Brambilla E."/>
            <person name="Klenk H.-P."/>
            <person name="Eisen J.A."/>
        </authorList>
    </citation>
    <scope>NUCLEOTIDE SEQUENCE</scope>
    <source>
        <strain evidence="9">DSM 6220</strain>
    </source>
</reference>
<evidence type="ECO:0000259" key="8">
    <source>
        <dbReference type="Pfam" id="PF04613"/>
    </source>
</evidence>
<dbReference type="STRING" id="767434.Fraau_0714"/>
<dbReference type="OrthoDB" id="9784739at2"/>
<comment type="function">
    <text evidence="7">Catalyzes the N-acylation of UDP-3-O-acylglucosamine using 3-hydroxyacyl-ACP as the acyl donor. Is involved in the biosynthesis of lipid A, a phosphorylated glycolipid that anchors the lipopolysaccharide to the outer membrane of the cell.</text>
</comment>
<dbReference type="Gene3D" id="1.20.5.170">
    <property type="match status" value="1"/>
</dbReference>
<keyword evidence="3 7" id="KW-0808">Transferase</keyword>
<dbReference type="PANTHER" id="PTHR43378:SF2">
    <property type="entry name" value="UDP-3-O-ACYLGLUCOSAMINE N-ACYLTRANSFERASE 1, MITOCHONDRIAL-RELATED"/>
    <property type="match status" value="1"/>
</dbReference>
<comment type="subunit">
    <text evidence="7">Homotrimer.</text>
</comment>
<protein>
    <recommendedName>
        <fullName evidence="7">UDP-3-O-acylglucosamine N-acyltransferase</fullName>
        <ecNumber evidence="7">2.3.1.191</ecNumber>
    </recommendedName>
</protein>
<dbReference type="SUPFAM" id="SSF51161">
    <property type="entry name" value="Trimeric LpxA-like enzymes"/>
    <property type="match status" value="1"/>
</dbReference>
<dbReference type="NCBIfam" id="NF002060">
    <property type="entry name" value="PRK00892.1"/>
    <property type="match status" value="1"/>
</dbReference>
<organism evidence="9 10">
    <name type="scientific">Frateuria aurantia (strain ATCC 33424 / DSM 6220 / KCTC 2777 / LMG 1558 / NBRC 3245 / NCIMB 13370)</name>
    <name type="common">Acetobacter aurantius</name>
    <dbReference type="NCBI Taxonomy" id="767434"/>
    <lineage>
        <taxon>Bacteria</taxon>
        <taxon>Pseudomonadati</taxon>
        <taxon>Pseudomonadota</taxon>
        <taxon>Gammaproteobacteria</taxon>
        <taxon>Lysobacterales</taxon>
        <taxon>Rhodanobacteraceae</taxon>
        <taxon>Frateuria</taxon>
    </lineage>
</organism>
<dbReference type="RefSeq" id="WP_014402193.1">
    <property type="nucleotide sequence ID" value="NC_017033.1"/>
</dbReference>
<keyword evidence="10" id="KW-1185">Reference proteome</keyword>
<dbReference type="Gene3D" id="2.160.10.10">
    <property type="entry name" value="Hexapeptide repeat proteins"/>
    <property type="match status" value="1"/>
</dbReference>
<dbReference type="HOGENOM" id="CLU_049865_0_1_6"/>
<keyword evidence="2 7" id="KW-0441">Lipid A biosynthesis</keyword>
<dbReference type="KEGG" id="fau:Fraau_0714"/>
<dbReference type="NCBIfam" id="TIGR01853">
    <property type="entry name" value="lipid_A_lpxD"/>
    <property type="match status" value="1"/>
</dbReference>
<evidence type="ECO:0000313" key="10">
    <source>
        <dbReference type="Proteomes" id="UP000005234"/>
    </source>
</evidence>
<comment type="similarity">
    <text evidence="7">Belongs to the transferase hexapeptide repeat family. LpxD subfamily.</text>
</comment>
<dbReference type="Pfam" id="PF04613">
    <property type="entry name" value="LpxD"/>
    <property type="match status" value="1"/>
</dbReference>
<proteinExistence type="inferred from homology"/>
<keyword evidence="6 7" id="KW-0012">Acyltransferase</keyword>
<dbReference type="InterPro" id="IPR001451">
    <property type="entry name" value="Hexapep"/>
</dbReference>
<gene>
    <name evidence="7" type="primary">lpxD</name>
    <name evidence="9" type="ordered locus">Fraau_0714</name>
</gene>
<evidence type="ECO:0000256" key="5">
    <source>
        <dbReference type="ARBA" id="ARBA00023098"/>
    </source>
</evidence>
<keyword evidence="5 7" id="KW-0443">Lipid metabolism</keyword>
<feature type="active site" description="Proton acceptor" evidence="7">
    <location>
        <position position="241"/>
    </location>
</feature>
<dbReference type="InterPro" id="IPR011004">
    <property type="entry name" value="Trimer_LpxA-like_sf"/>
</dbReference>
<dbReference type="UniPathway" id="UPA00973"/>
<keyword evidence="1 7" id="KW-0444">Lipid biosynthesis</keyword>
<dbReference type="GO" id="GO:0103118">
    <property type="term" value="F:UDP-3-O-[(3R)-3-hydroxyacyl]-glucosamine N-acyltransferase activity"/>
    <property type="evidence" value="ECO:0007669"/>
    <property type="project" value="UniProtKB-EC"/>
</dbReference>
<dbReference type="GO" id="GO:0016020">
    <property type="term" value="C:membrane"/>
    <property type="evidence" value="ECO:0007669"/>
    <property type="project" value="GOC"/>
</dbReference>
<feature type="domain" description="UDP-3-O-[3-hydroxymyristoyl] glucosamine N-acyltransferase non-repeat region" evidence="8">
    <location>
        <begin position="25"/>
        <end position="91"/>
    </location>
</feature>
<evidence type="ECO:0000256" key="7">
    <source>
        <dbReference type="HAMAP-Rule" id="MF_00523"/>
    </source>
</evidence>
<name>H8KZ83_FRAAD</name>
<evidence type="ECO:0000256" key="3">
    <source>
        <dbReference type="ARBA" id="ARBA00022679"/>
    </source>
</evidence>
<evidence type="ECO:0000256" key="1">
    <source>
        <dbReference type="ARBA" id="ARBA00022516"/>
    </source>
</evidence>
<dbReference type="Proteomes" id="UP000005234">
    <property type="component" value="Chromosome"/>
</dbReference>
<sequence length="339" mass="35289">MNKQMYTAAAICERFGLQLKGDGAVELDAVAPLDRAGPRDLSFVVNDRYASQLAACTAGAVIVSTALADAVNGTALIAANPHVAFAKVATLFERPLSAPVGIHPSAVVSPLAKVAASASIGPCSVIEDDAVIEDDVIIGPNCVVGPDCVVGAGSRLVAQVTLVLRVRLGKRVLIHPGAVLGADGFGLAFDNGHWIKIPQLGGVRLGDDCEVGANTTIDRGALEDTVLADDCRLDDHIHIAHNVEIGAHTVMAGFTGVAGSAKIGSYCQFGARAGVFGHLEITDKVTLTGCAVATGNIREAGVYTSNNLPLLPSRDWFRNAARFKRLDELVQRVAALEKE</sequence>
<dbReference type="InterPro" id="IPR020573">
    <property type="entry name" value="UDP_GlcNAc_AcTrfase_non-rep"/>
</dbReference>
<dbReference type="eggNOG" id="COG1044">
    <property type="taxonomic scope" value="Bacteria"/>
</dbReference>
<evidence type="ECO:0000256" key="4">
    <source>
        <dbReference type="ARBA" id="ARBA00022737"/>
    </source>
</evidence>
<dbReference type="PANTHER" id="PTHR43378">
    <property type="entry name" value="UDP-3-O-ACYLGLUCOSAMINE N-ACYLTRANSFERASE"/>
    <property type="match status" value="1"/>
</dbReference>
<dbReference type="GO" id="GO:0016410">
    <property type="term" value="F:N-acyltransferase activity"/>
    <property type="evidence" value="ECO:0007669"/>
    <property type="project" value="InterPro"/>
</dbReference>
<dbReference type="EMBL" id="CP003350">
    <property type="protein sequence ID" value="AFC85187.1"/>
    <property type="molecule type" value="Genomic_DNA"/>
</dbReference>
<dbReference type="Pfam" id="PF00132">
    <property type="entry name" value="Hexapep"/>
    <property type="match status" value="1"/>
</dbReference>
<evidence type="ECO:0000256" key="6">
    <source>
        <dbReference type="ARBA" id="ARBA00023315"/>
    </source>
</evidence>
<dbReference type="Pfam" id="PF14602">
    <property type="entry name" value="Hexapep_2"/>
    <property type="match status" value="1"/>
</dbReference>
<accession>H8KZ83</accession>
<dbReference type="HAMAP" id="MF_00523">
    <property type="entry name" value="LpxD"/>
    <property type="match status" value="1"/>
</dbReference>
<comment type="catalytic activity">
    <reaction evidence="7">
        <text>a UDP-3-O-[(3R)-3-hydroxyacyl]-alpha-D-glucosamine + a (3R)-hydroxyacyl-[ACP] = a UDP-2-N,3-O-bis[(3R)-3-hydroxyacyl]-alpha-D-glucosamine + holo-[ACP] + H(+)</text>
        <dbReference type="Rhea" id="RHEA:53836"/>
        <dbReference type="Rhea" id="RHEA-COMP:9685"/>
        <dbReference type="Rhea" id="RHEA-COMP:9945"/>
        <dbReference type="ChEBI" id="CHEBI:15378"/>
        <dbReference type="ChEBI" id="CHEBI:64479"/>
        <dbReference type="ChEBI" id="CHEBI:78827"/>
        <dbReference type="ChEBI" id="CHEBI:137740"/>
        <dbReference type="ChEBI" id="CHEBI:137748"/>
        <dbReference type="EC" id="2.3.1.191"/>
    </reaction>
</comment>
<dbReference type="CDD" id="cd03352">
    <property type="entry name" value="LbH_LpxD"/>
    <property type="match status" value="1"/>
</dbReference>
<keyword evidence="4 7" id="KW-0677">Repeat</keyword>
<evidence type="ECO:0000256" key="2">
    <source>
        <dbReference type="ARBA" id="ARBA00022556"/>
    </source>
</evidence>
<dbReference type="EC" id="2.3.1.191" evidence="7"/>
<dbReference type="InterPro" id="IPR007691">
    <property type="entry name" value="LpxD"/>
</dbReference>
<dbReference type="GO" id="GO:0009245">
    <property type="term" value="P:lipid A biosynthetic process"/>
    <property type="evidence" value="ECO:0007669"/>
    <property type="project" value="UniProtKB-UniRule"/>
</dbReference>
<evidence type="ECO:0000313" key="9">
    <source>
        <dbReference type="EMBL" id="AFC85187.1"/>
    </source>
</evidence>
<dbReference type="Gene3D" id="3.40.1390.10">
    <property type="entry name" value="MurE/MurF, N-terminal domain"/>
    <property type="match status" value="1"/>
</dbReference>
<comment type="pathway">
    <text evidence="7">Bacterial outer membrane biogenesis; LPS lipid A biosynthesis.</text>
</comment>
<dbReference type="AlphaFoldDB" id="H8KZ83"/>